<keyword evidence="4 8" id="KW-0812">Transmembrane</keyword>
<keyword evidence="3" id="KW-1003">Cell membrane</keyword>
<dbReference type="InterPro" id="IPR020846">
    <property type="entry name" value="MFS_dom"/>
</dbReference>
<dbReference type="InterPro" id="IPR036259">
    <property type="entry name" value="MFS_trans_sf"/>
</dbReference>
<feature type="domain" description="Major facilitator superfamily (MFS) profile" evidence="9">
    <location>
        <begin position="45"/>
        <end position="442"/>
    </location>
</feature>
<dbReference type="OrthoDB" id="3177957at2"/>
<dbReference type="PANTHER" id="PTHR23517">
    <property type="entry name" value="RESISTANCE PROTEIN MDTM, PUTATIVE-RELATED-RELATED"/>
    <property type="match status" value="1"/>
</dbReference>
<dbReference type="PANTHER" id="PTHR23517:SF13">
    <property type="entry name" value="MAJOR FACILITATOR SUPERFAMILY MFS_1"/>
    <property type="match status" value="1"/>
</dbReference>
<keyword evidence="5 8" id="KW-1133">Transmembrane helix</keyword>
<dbReference type="AlphaFoldDB" id="A0A5J6FBX1"/>
<organism evidence="10 11">
    <name type="scientific">Streptomyces nitrosporeus</name>
    <dbReference type="NCBI Taxonomy" id="28894"/>
    <lineage>
        <taxon>Bacteria</taxon>
        <taxon>Bacillati</taxon>
        <taxon>Actinomycetota</taxon>
        <taxon>Actinomycetes</taxon>
        <taxon>Kitasatosporales</taxon>
        <taxon>Streptomycetaceae</taxon>
        <taxon>Streptomyces</taxon>
    </lineage>
</organism>
<reference evidence="10 11" key="1">
    <citation type="submission" date="2017-09" db="EMBL/GenBank/DDBJ databases">
        <authorList>
            <person name="Lee N."/>
            <person name="Cho B.-K."/>
        </authorList>
    </citation>
    <scope>NUCLEOTIDE SEQUENCE [LARGE SCALE GENOMIC DNA]</scope>
    <source>
        <strain evidence="10 11">ATCC 12769</strain>
    </source>
</reference>
<evidence type="ECO:0000259" key="9">
    <source>
        <dbReference type="PROSITE" id="PS50850"/>
    </source>
</evidence>
<keyword evidence="11" id="KW-1185">Reference proteome</keyword>
<dbReference type="InterPro" id="IPR050171">
    <property type="entry name" value="MFS_Transporters"/>
</dbReference>
<feature type="transmembrane region" description="Helical" evidence="8">
    <location>
        <begin position="111"/>
        <end position="129"/>
    </location>
</feature>
<keyword evidence="6 8" id="KW-0472">Membrane</keyword>
<dbReference type="InterPro" id="IPR011701">
    <property type="entry name" value="MFS"/>
</dbReference>
<evidence type="ECO:0000256" key="5">
    <source>
        <dbReference type="ARBA" id="ARBA00022989"/>
    </source>
</evidence>
<keyword evidence="2" id="KW-0813">Transport</keyword>
<feature type="transmembrane region" description="Helical" evidence="8">
    <location>
        <begin position="45"/>
        <end position="62"/>
    </location>
</feature>
<dbReference type="PROSITE" id="PS50850">
    <property type="entry name" value="MFS"/>
    <property type="match status" value="1"/>
</dbReference>
<evidence type="ECO:0000256" key="3">
    <source>
        <dbReference type="ARBA" id="ARBA00022475"/>
    </source>
</evidence>
<dbReference type="GO" id="GO:0022857">
    <property type="term" value="F:transmembrane transporter activity"/>
    <property type="evidence" value="ECO:0007669"/>
    <property type="project" value="InterPro"/>
</dbReference>
<feature type="transmembrane region" description="Helical" evidence="8">
    <location>
        <begin position="324"/>
        <end position="343"/>
    </location>
</feature>
<feature type="transmembrane region" description="Helical" evidence="8">
    <location>
        <begin position="200"/>
        <end position="220"/>
    </location>
</feature>
<comment type="subcellular location">
    <subcellularLocation>
        <location evidence="1">Cell membrane</location>
        <topology evidence="1">Multi-pass membrane protein</topology>
    </subcellularLocation>
</comment>
<feature type="transmembrane region" description="Helical" evidence="8">
    <location>
        <begin position="74"/>
        <end position="99"/>
    </location>
</feature>
<feature type="transmembrane region" description="Helical" evidence="8">
    <location>
        <begin position="135"/>
        <end position="158"/>
    </location>
</feature>
<feature type="transmembrane region" description="Helical" evidence="8">
    <location>
        <begin position="261"/>
        <end position="281"/>
    </location>
</feature>
<name>A0A5J6FBX1_9ACTN</name>
<evidence type="ECO:0000256" key="1">
    <source>
        <dbReference type="ARBA" id="ARBA00004651"/>
    </source>
</evidence>
<protein>
    <submittedName>
        <fullName evidence="10">MFS transporter</fullName>
    </submittedName>
</protein>
<evidence type="ECO:0000256" key="4">
    <source>
        <dbReference type="ARBA" id="ARBA00022692"/>
    </source>
</evidence>
<feature type="region of interest" description="Disordered" evidence="7">
    <location>
        <begin position="11"/>
        <end position="37"/>
    </location>
</feature>
<feature type="transmembrane region" description="Helical" evidence="8">
    <location>
        <begin position="293"/>
        <end position="317"/>
    </location>
</feature>
<dbReference type="GO" id="GO:0005886">
    <property type="term" value="C:plasma membrane"/>
    <property type="evidence" value="ECO:0007669"/>
    <property type="project" value="UniProtKB-SubCell"/>
</dbReference>
<evidence type="ECO:0000256" key="7">
    <source>
        <dbReference type="SAM" id="MobiDB-lite"/>
    </source>
</evidence>
<dbReference type="Pfam" id="PF07690">
    <property type="entry name" value="MFS_1"/>
    <property type="match status" value="1"/>
</dbReference>
<evidence type="ECO:0000256" key="2">
    <source>
        <dbReference type="ARBA" id="ARBA00022448"/>
    </source>
</evidence>
<feature type="transmembrane region" description="Helical" evidence="8">
    <location>
        <begin position="349"/>
        <end position="373"/>
    </location>
</feature>
<sequence length="455" mass="46874">MSVGRTIRTRFPGLGPPRPAPERAAPDQGRTGPGRRLGRLSRGQAFWLVGVILILLLLSSSAPSPMYVLYQQRWHFSGTALTVVFGIYAVAVLVALLLFGSLSDTLGRRRVLLASLVGEVVSMALFIGARNLLWLLAARAVQGLAVGLATGATSAALIELSPPAAPSRGTLLNSAGPTGGIAAGALVAGLLVQFAPAPTVLTYALLLAAFLLAFVGVLAMPETAPGQDRGHQGRDQGRDQGRGLRIRPSRISVPAAARRPFALLSLALIAVWAVCGLYLSLGPSIALQILHTGSLLTGGLVVALFAGVATVGQLWLGGLPPLRLAGTGVVALLVGLALVHAALTTSHAVLFFLGTAALGFGWGTAFLGAFRALAALAEPARRSELLAAVYVVAYLSMSVPAVAAGGISGTWGLHRTALTFITAAAFICVAALLGLCWMVARNRARRGARGTPGRK</sequence>
<accession>A0A5J6FBX1</accession>
<dbReference type="KEGG" id="snk:CP967_17280"/>
<feature type="transmembrane region" description="Helical" evidence="8">
    <location>
        <begin position="170"/>
        <end position="194"/>
    </location>
</feature>
<evidence type="ECO:0000256" key="6">
    <source>
        <dbReference type="ARBA" id="ARBA00023136"/>
    </source>
</evidence>
<dbReference type="Gene3D" id="1.20.1250.20">
    <property type="entry name" value="MFS general substrate transporter like domains"/>
    <property type="match status" value="1"/>
</dbReference>
<feature type="transmembrane region" description="Helical" evidence="8">
    <location>
        <begin position="385"/>
        <end position="411"/>
    </location>
</feature>
<feature type="transmembrane region" description="Helical" evidence="8">
    <location>
        <begin position="417"/>
        <end position="440"/>
    </location>
</feature>
<dbReference type="EMBL" id="CP023702">
    <property type="protein sequence ID" value="QEU73513.1"/>
    <property type="molecule type" value="Genomic_DNA"/>
</dbReference>
<evidence type="ECO:0000313" key="11">
    <source>
        <dbReference type="Proteomes" id="UP000326178"/>
    </source>
</evidence>
<dbReference type="SUPFAM" id="SSF103473">
    <property type="entry name" value="MFS general substrate transporter"/>
    <property type="match status" value="1"/>
</dbReference>
<dbReference type="Proteomes" id="UP000326178">
    <property type="component" value="Chromosome"/>
</dbReference>
<dbReference type="RefSeq" id="WP_150488818.1">
    <property type="nucleotide sequence ID" value="NZ_BMUV01000010.1"/>
</dbReference>
<proteinExistence type="predicted"/>
<evidence type="ECO:0000313" key="10">
    <source>
        <dbReference type="EMBL" id="QEU73513.1"/>
    </source>
</evidence>
<gene>
    <name evidence="10" type="ORF">CP967_17280</name>
</gene>
<evidence type="ECO:0000256" key="8">
    <source>
        <dbReference type="SAM" id="Phobius"/>
    </source>
</evidence>